<feature type="transmembrane region" description="Helical" evidence="2">
    <location>
        <begin position="187"/>
        <end position="205"/>
    </location>
</feature>
<feature type="compositionally biased region" description="Pro residues" evidence="1">
    <location>
        <begin position="128"/>
        <end position="156"/>
    </location>
</feature>
<feature type="transmembrane region" description="Helical" evidence="2">
    <location>
        <begin position="225"/>
        <end position="243"/>
    </location>
</feature>
<keyword evidence="2" id="KW-0812">Transmembrane</keyword>
<dbReference type="Proteomes" id="UP000321261">
    <property type="component" value="Unassembled WGS sequence"/>
</dbReference>
<accession>A0A561SP99</accession>
<dbReference type="AlphaFoldDB" id="A0A561SP99"/>
<organism evidence="3 4">
    <name type="scientific">Pseudonocardia hierapolitana</name>
    <dbReference type="NCBI Taxonomy" id="1128676"/>
    <lineage>
        <taxon>Bacteria</taxon>
        <taxon>Bacillati</taxon>
        <taxon>Actinomycetota</taxon>
        <taxon>Actinomycetes</taxon>
        <taxon>Pseudonocardiales</taxon>
        <taxon>Pseudonocardiaceae</taxon>
        <taxon>Pseudonocardia</taxon>
    </lineage>
</organism>
<keyword evidence="2" id="KW-0472">Membrane</keyword>
<sequence>MTTGQGQAWAGPPGAAPQGPMPPGAAPHGQTQHGPVPHGQVLHGQVQHGPAQYGPAQPGWGQQGVAPQPVPAGPWPGPAGRAPGVAAAATPLPAAAAGTVAPEWAGPQAPGAWAPAPAAAAPRLQQPSAPPPVPALPGPPAAAPPPVPALPGPPGDGPFAAASRRTPFPKLVLVELRKLSGTLSDRILLALAPIVLVGITVLIHTGADYASSYASAAEQISPTFYTVRVGHVLLHAVLIKLIAGEWQHRSAQPTLLAQPSRARYFLAQATVVLMLWLVAAVLQLVTTLLVAPGAISGVGATYLLGHRPGWVIGVCVLGSLLTILVALTVAMLVPNAAGALAIYFATVPVMLTISGLAPQVFAWVDPSSAAAALATLAPVDGPAPVIVSLLLWAGLLGLAGYRVARRDLA</sequence>
<feature type="compositionally biased region" description="Pro residues" evidence="1">
    <location>
        <begin position="68"/>
        <end position="77"/>
    </location>
</feature>
<evidence type="ECO:0000313" key="3">
    <source>
        <dbReference type="EMBL" id="TWF76687.1"/>
    </source>
</evidence>
<feature type="region of interest" description="Disordered" evidence="1">
    <location>
        <begin position="102"/>
        <end position="161"/>
    </location>
</feature>
<feature type="region of interest" description="Disordered" evidence="1">
    <location>
        <begin position="1"/>
        <end position="84"/>
    </location>
</feature>
<dbReference type="EMBL" id="VIWU01000001">
    <property type="protein sequence ID" value="TWF76687.1"/>
    <property type="molecule type" value="Genomic_DNA"/>
</dbReference>
<feature type="transmembrane region" description="Helical" evidence="2">
    <location>
        <begin position="340"/>
        <end position="363"/>
    </location>
</feature>
<name>A0A561SP99_9PSEU</name>
<protein>
    <recommendedName>
        <fullName evidence="5">ABC-type transport system involved in multi-copper enzyme maturation permease subunit</fullName>
    </recommendedName>
</protein>
<feature type="transmembrane region" description="Helical" evidence="2">
    <location>
        <begin position="383"/>
        <end position="404"/>
    </location>
</feature>
<feature type="compositionally biased region" description="Low complexity" evidence="1">
    <location>
        <begin position="1"/>
        <end position="18"/>
    </location>
</feature>
<dbReference type="OrthoDB" id="3688755at2"/>
<feature type="compositionally biased region" description="Low complexity" evidence="1">
    <location>
        <begin position="102"/>
        <end position="127"/>
    </location>
</feature>
<evidence type="ECO:0000256" key="1">
    <source>
        <dbReference type="SAM" id="MobiDB-lite"/>
    </source>
</evidence>
<keyword evidence="4" id="KW-1185">Reference proteome</keyword>
<dbReference type="RefSeq" id="WP_147255992.1">
    <property type="nucleotide sequence ID" value="NZ_VIWU01000001.1"/>
</dbReference>
<reference evidence="3 4" key="1">
    <citation type="submission" date="2019-06" db="EMBL/GenBank/DDBJ databases">
        <title>Sequencing the genomes of 1000 actinobacteria strains.</title>
        <authorList>
            <person name="Klenk H.-P."/>
        </authorList>
    </citation>
    <scope>NUCLEOTIDE SEQUENCE [LARGE SCALE GENOMIC DNA]</scope>
    <source>
        <strain evidence="3 4">DSM 45671</strain>
    </source>
</reference>
<evidence type="ECO:0008006" key="5">
    <source>
        <dbReference type="Google" id="ProtNLM"/>
    </source>
</evidence>
<keyword evidence="2" id="KW-1133">Transmembrane helix</keyword>
<proteinExistence type="predicted"/>
<gene>
    <name evidence="3" type="ORF">FHX44_112582</name>
</gene>
<feature type="transmembrane region" description="Helical" evidence="2">
    <location>
        <begin position="264"/>
        <end position="290"/>
    </location>
</feature>
<feature type="compositionally biased region" description="Low complexity" evidence="1">
    <location>
        <begin position="49"/>
        <end position="67"/>
    </location>
</feature>
<evidence type="ECO:0000313" key="4">
    <source>
        <dbReference type="Proteomes" id="UP000321261"/>
    </source>
</evidence>
<evidence type="ECO:0000256" key="2">
    <source>
        <dbReference type="SAM" id="Phobius"/>
    </source>
</evidence>
<feature type="transmembrane region" description="Helical" evidence="2">
    <location>
        <begin position="310"/>
        <end position="333"/>
    </location>
</feature>
<comment type="caution">
    <text evidence="3">The sequence shown here is derived from an EMBL/GenBank/DDBJ whole genome shotgun (WGS) entry which is preliminary data.</text>
</comment>